<comment type="caution">
    <text evidence="1">The sequence shown here is derived from an EMBL/GenBank/DDBJ whole genome shotgun (WGS) entry which is preliminary data.</text>
</comment>
<dbReference type="SUPFAM" id="SSF49777">
    <property type="entry name" value="PEBP-like"/>
    <property type="match status" value="1"/>
</dbReference>
<gene>
    <name evidence="1" type="ORF">ENL07_03975</name>
</gene>
<name>A0A7C5DDN4_9CHLB</name>
<reference evidence="1" key="1">
    <citation type="journal article" date="2020" name="mSystems">
        <title>Genome- and Community-Level Interaction Insights into Carbon Utilization and Element Cycling Functions of Hydrothermarchaeota in Hydrothermal Sediment.</title>
        <authorList>
            <person name="Zhou Z."/>
            <person name="Liu Y."/>
            <person name="Xu W."/>
            <person name="Pan J."/>
            <person name="Luo Z.H."/>
            <person name="Li M."/>
        </authorList>
    </citation>
    <scope>NUCLEOTIDE SEQUENCE [LARGE SCALE GENOMIC DNA]</scope>
    <source>
        <strain evidence="1">HyVt-633</strain>
    </source>
</reference>
<proteinExistence type="predicted"/>
<organism evidence="1">
    <name type="scientific">Chlorobaculum parvum</name>
    <dbReference type="NCBI Taxonomy" id="274539"/>
    <lineage>
        <taxon>Bacteria</taxon>
        <taxon>Pseudomonadati</taxon>
        <taxon>Chlorobiota</taxon>
        <taxon>Chlorobiia</taxon>
        <taxon>Chlorobiales</taxon>
        <taxon>Chlorobiaceae</taxon>
        <taxon>Chlorobaculum</taxon>
    </lineage>
</organism>
<dbReference type="InterPro" id="IPR036610">
    <property type="entry name" value="PEBP-like_sf"/>
</dbReference>
<protein>
    <submittedName>
        <fullName evidence="1">YbhB/YbcL family Raf kinase inhibitor-like protein</fullName>
    </submittedName>
</protein>
<evidence type="ECO:0000313" key="1">
    <source>
        <dbReference type="EMBL" id="HHE31792.1"/>
    </source>
</evidence>
<feature type="non-terminal residue" evidence="1">
    <location>
        <position position="1"/>
    </location>
</feature>
<dbReference type="Proteomes" id="UP000886058">
    <property type="component" value="Unassembled WGS sequence"/>
</dbReference>
<sequence>PTQPAPKMTWVHWVLCNIPPDKARLAETAMKGHILGEAVLIGTYKKQEK</sequence>
<dbReference type="EMBL" id="DRSQ01000085">
    <property type="protein sequence ID" value="HHE31792.1"/>
    <property type="molecule type" value="Genomic_DNA"/>
</dbReference>
<dbReference type="AlphaFoldDB" id="A0A7C5DDN4"/>
<accession>A0A7C5DDN4</accession>